<evidence type="ECO:0000256" key="20">
    <source>
        <dbReference type="ARBA" id="ARBA00049151"/>
    </source>
</evidence>
<reference evidence="23" key="1">
    <citation type="submission" date="2022-01" db="EMBL/GenBank/DDBJ databases">
        <authorList>
            <person name="King R."/>
        </authorList>
    </citation>
    <scope>NUCLEOTIDE SEQUENCE</scope>
</reference>
<sequence>MVFEIRNKVALITGGANGLGYNFAKALLSKGLKGVTLVDIKENDGILVEKELNEIYGKDKALFVKCDITNYAEFEEAFQRTIKKYHQLDILANNAGVGFDGIWRKEIDVNIIGTINGFILGMDHYLNKYKSTNEGVIIATSSTAGLGGYAPWPVYSATKFAITGMVKSWGCQFHYQRTGVRVVEVCPCAIATDLLNTDAFSLSPLYEGSMETIKNEVEQVQKPEHVAGEMVKMVEDAPNGSIWVVEAGKPAFEFSLPEREIFKKE</sequence>
<dbReference type="OrthoDB" id="417891at2759"/>
<evidence type="ECO:0000256" key="1">
    <source>
        <dbReference type="ARBA" id="ARBA00006484"/>
    </source>
</evidence>
<evidence type="ECO:0000256" key="11">
    <source>
        <dbReference type="ARBA" id="ARBA00048008"/>
    </source>
</evidence>
<comment type="catalytic activity">
    <reaction evidence="9">
        <text>prostaglandin E1 + NAD(+) = 15-oxoprostaglandin E1 + NADH + H(+)</text>
        <dbReference type="Rhea" id="RHEA:16477"/>
        <dbReference type="ChEBI" id="CHEBI:15378"/>
        <dbReference type="ChEBI" id="CHEBI:57397"/>
        <dbReference type="ChEBI" id="CHEBI:57401"/>
        <dbReference type="ChEBI" id="CHEBI:57540"/>
        <dbReference type="ChEBI" id="CHEBI:57945"/>
    </reaction>
    <physiologicalReaction direction="left-to-right" evidence="9">
        <dbReference type="Rhea" id="RHEA:16478"/>
    </physiologicalReaction>
</comment>
<comment type="catalytic activity">
    <reaction evidence="16">
        <text>lipoxin A4 + NAD(+) = 15-oxo-(5S,6R)-dihydroxy-(7E,9E,11Z,13E)-eicosatetraenoate + NADH + H(+)</text>
        <dbReference type="Rhea" id="RHEA:41572"/>
        <dbReference type="ChEBI" id="CHEBI:15378"/>
        <dbReference type="ChEBI" id="CHEBI:57540"/>
        <dbReference type="ChEBI" id="CHEBI:57945"/>
        <dbReference type="ChEBI" id="CHEBI:67026"/>
        <dbReference type="ChEBI" id="CHEBI:78311"/>
    </reaction>
    <physiologicalReaction direction="left-to-right" evidence="16">
        <dbReference type="Rhea" id="RHEA:41573"/>
    </physiologicalReaction>
</comment>
<evidence type="ECO:0000256" key="3">
    <source>
        <dbReference type="ARBA" id="ARBA00038968"/>
    </source>
</evidence>
<dbReference type="EC" id="1.1.1.141" evidence="3"/>
<comment type="catalytic activity">
    <reaction evidence="10">
        <text>resolvin D1 + NAD(+) = 8-oxoresolvin D1 + NADH + H(+)</text>
        <dbReference type="Rhea" id="RHEA:50124"/>
        <dbReference type="ChEBI" id="CHEBI:15378"/>
        <dbReference type="ChEBI" id="CHEBI:57540"/>
        <dbReference type="ChEBI" id="CHEBI:57945"/>
        <dbReference type="ChEBI" id="CHEBI:132079"/>
        <dbReference type="ChEBI" id="CHEBI:132080"/>
    </reaction>
    <physiologicalReaction direction="left-to-right" evidence="10">
        <dbReference type="Rhea" id="RHEA:50125"/>
    </physiologicalReaction>
</comment>
<dbReference type="GO" id="GO:0047034">
    <property type="term" value="F:15-hydroxyicosatetraenoate dehydrogenase activity"/>
    <property type="evidence" value="ECO:0007669"/>
    <property type="project" value="UniProtKB-EC"/>
</dbReference>
<dbReference type="Proteomes" id="UP001153712">
    <property type="component" value="Chromosome 5"/>
</dbReference>
<dbReference type="GO" id="GO:0005737">
    <property type="term" value="C:cytoplasm"/>
    <property type="evidence" value="ECO:0007669"/>
    <property type="project" value="TreeGrafter"/>
</dbReference>
<comment type="similarity">
    <text evidence="1 22">Belongs to the short-chain dehydrogenases/reductases (SDR) family.</text>
</comment>
<comment type="catalytic activity">
    <reaction evidence="19">
        <text>resolvin D2 + NAD(+) = 16-oxoresolvin D2 + NADH + H(+)</text>
        <dbReference type="Rhea" id="RHEA:53588"/>
        <dbReference type="ChEBI" id="CHEBI:15378"/>
        <dbReference type="ChEBI" id="CHEBI:57540"/>
        <dbReference type="ChEBI" id="CHEBI:57945"/>
        <dbReference type="ChEBI" id="CHEBI:133367"/>
        <dbReference type="ChEBI" id="CHEBI:137498"/>
    </reaction>
    <physiologicalReaction direction="left-to-right" evidence="19">
        <dbReference type="Rhea" id="RHEA:53589"/>
    </physiologicalReaction>
</comment>
<evidence type="ECO:0000256" key="15">
    <source>
        <dbReference type="ARBA" id="ARBA00048393"/>
    </source>
</evidence>
<accession>A0A9N9TQH0</accession>
<evidence type="ECO:0000256" key="9">
    <source>
        <dbReference type="ARBA" id="ARBA00047325"/>
    </source>
</evidence>
<dbReference type="InterPro" id="IPR036291">
    <property type="entry name" value="NAD(P)-bd_dom_sf"/>
</dbReference>
<dbReference type="InterPro" id="IPR020904">
    <property type="entry name" value="Sc_DH/Rdtase_CS"/>
</dbReference>
<evidence type="ECO:0000256" key="2">
    <source>
        <dbReference type="ARBA" id="ARBA00023002"/>
    </source>
</evidence>
<comment type="catalytic activity">
    <reaction evidence="17">
        <text>prostaglandin A1 + NAD(+) = 15-oxo-prostaglandin A1 + NADH + H(+)</text>
        <dbReference type="Rhea" id="RHEA:41263"/>
        <dbReference type="ChEBI" id="CHEBI:15378"/>
        <dbReference type="ChEBI" id="CHEBI:57398"/>
        <dbReference type="ChEBI" id="CHEBI:57540"/>
        <dbReference type="ChEBI" id="CHEBI:57945"/>
        <dbReference type="ChEBI" id="CHEBI:85072"/>
    </reaction>
    <physiologicalReaction direction="left-to-right" evidence="17">
        <dbReference type="Rhea" id="RHEA:41264"/>
    </physiologicalReaction>
</comment>
<evidence type="ECO:0000256" key="21">
    <source>
        <dbReference type="ARBA" id="ARBA00049188"/>
    </source>
</evidence>
<evidence type="ECO:0000256" key="10">
    <source>
        <dbReference type="ARBA" id="ARBA00047672"/>
    </source>
</evidence>
<comment type="catalytic activity">
    <reaction evidence="15">
        <text>resolvin D2 + NAD(+) = 7-oxoresolvin D2 + NADH + H(+)</text>
        <dbReference type="Rhea" id="RHEA:53584"/>
        <dbReference type="ChEBI" id="CHEBI:15378"/>
        <dbReference type="ChEBI" id="CHEBI:57540"/>
        <dbReference type="ChEBI" id="CHEBI:57945"/>
        <dbReference type="ChEBI" id="CHEBI:133367"/>
        <dbReference type="ChEBI" id="CHEBI:137497"/>
    </reaction>
    <physiologicalReaction direction="left-to-right" evidence="15">
        <dbReference type="Rhea" id="RHEA:53585"/>
    </physiologicalReaction>
</comment>
<comment type="catalytic activity">
    <reaction evidence="14">
        <text>resolvin D1 + NAD(+) = 17-oxoresolvin D1 + NADH + H(+)</text>
        <dbReference type="Rhea" id="RHEA:50128"/>
        <dbReference type="ChEBI" id="CHEBI:15378"/>
        <dbReference type="ChEBI" id="CHEBI:57540"/>
        <dbReference type="ChEBI" id="CHEBI:57945"/>
        <dbReference type="ChEBI" id="CHEBI:132079"/>
        <dbReference type="ChEBI" id="CHEBI:132081"/>
    </reaction>
    <physiologicalReaction direction="left-to-right" evidence="14">
        <dbReference type="Rhea" id="RHEA:50129"/>
    </physiologicalReaction>
</comment>
<evidence type="ECO:0000256" key="18">
    <source>
        <dbReference type="ARBA" id="ARBA00048739"/>
    </source>
</evidence>
<dbReference type="PRINTS" id="PR00080">
    <property type="entry name" value="SDRFAMILY"/>
</dbReference>
<evidence type="ECO:0000256" key="13">
    <source>
        <dbReference type="ARBA" id="ARBA00048144"/>
    </source>
</evidence>
<evidence type="ECO:0000256" key="4">
    <source>
        <dbReference type="ARBA" id="ARBA00039060"/>
    </source>
</evidence>
<comment type="catalytic activity">
    <reaction evidence="21">
        <text>resolvin E1 + NAD(+) = 18-oxo-resolvin E1 + NADH + H(+)</text>
        <dbReference type="Rhea" id="RHEA:49244"/>
        <dbReference type="ChEBI" id="CHEBI:15378"/>
        <dbReference type="ChEBI" id="CHEBI:57540"/>
        <dbReference type="ChEBI" id="CHEBI:57945"/>
        <dbReference type="ChEBI" id="CHEBI:91000"/>
        <dbReference type="ChEBI" id="CHEBI:91001"/>
    </reaction>
    <physiologicalReaction direction="left-to-right" evidence="21">
        <dbReference type="Rhea" id="RHEA:49245"/>
    </physiologicalReaction>
</comment>
<evidence type="ECO:0000313" key="23">
    <source>
        <dbReference type="EMBL" id="CAG9862639.1"/>
    </source>
</evidence>
<name>A0A9N9TQH0_PHYSR</name>
<evidence type="ECO:0000256" key="17">
    <source>
        <dbReference type="ARBA" id="ARBA00048611"/>
    </source>
</evidence>
<proteinExistence type="inferred from homology"/>
<dbReference type="SUPFAM" id="SSF51735">
    <property type="entry name" value="NAD(P)-binding Rossmann-fold domains"/>
    <property type="match status" value="1"/>
</dbReference>
<comment type="catalytic activity">
    <reaction evidence="12">
        <text>15-oxo-(5S,6R)-dihydroxy-(7E,9E,11Z)-eicosatrienoate + NADH + H(+) = (5S,6R,15S)-trihydroxy-(7E,9E,11Z)-eicosatrienoate + NAD(+)</text>
        <dbReference type="Rhea" id="RHEA:41596"/>
        <dbReference type="ChEBI" id="CHEBI:15378"/>
        <dbReference type="ChEBI" id="CHEBI:57540"/>
        <dbReference type="ChEBI" id="CHEBI:57945"/>
        <dbReference type="ChEBI" id="CHEBI:78325"/>
        <dbReference type="ChEBI" id="CHEBI:78329"/>
    </reaction>
    <physiologicalReaction direction="left-to-right" evidence="12">
        <dbReference type="Rhea" id="RHEA:41597"/>
    </physiologicalReaction>
</comment>
<comment type="catalytic activity">
    <reaction evidence="13">
        <text>(11R)-hydroxy-(5Z,8Z,12E,14Z)-eicosatetraenoate + NAD(+) = 11-oxo-(5Z,8Z,12E,14Z)-eicosatetraenoate + NADH + H(+)</text>
        <dbReference type="Rhea" id="RHEA:48640"/>
        <dbReference type="ChEBI" id="CHEBI:15378"/>
        <dbReference type="ChEBI" id="CHEBI:57540"/>
        <dbReference type="ChEBI" id="CHEBI:57945"/>
        <dbReference type="ChEBI" id="CHEBI:78836"/>
        <dbReference type="ChEBI" id="CHEBI:90697"/>
    </reaction>
    <physiologicalReaction direction="left-to-right" evidence="13">
        <dbReference type="Rhea" id="RHEA:48641"/>
    </physiologicalReaction>
</comment>
<evidence type="ECO:0000256" key="8">
    <source>
        <dbReference type="ARBA" id="ARBA00045705"/>
    </source>
</evidence>
<evidence type="ECO:0000256" key="5">
    <source>
        <dbReference type="ARBA" id="ARBA00040276"/>
    </source>
</evidence>
<evidence type="ECO:0000256" key="14">
    <source>
        <dbReference type="ARBA" id="ARBA00048170"/>
    </source>
</evidence>
<organism evidence="23 24">
    <name type="scientific">Phyllotreta striolata</name>
    <name type="common">Striped flea beetle</name>
    <name type="synonym">Crioceris striolata</name>
    <dbReference type="NCBI Taxonomy" id="444603"/>
    <lineage>
        <taxon>Eukaryota</taxon>
        <taxon>Metazoa</taxon>
        <taxon>Ecdysozoa</taxon>
        <taxon>Arthropoda</taxon>
        <taxon>Hexapoda</taxon>
        <taxon>Insecta</taxon>
        <taxon>Pterygota</taxon>
        <taxon>Neoptera</taxon>
        <taxon>Endopterygota</taxon>
        <taxon>Coleoptera</taxon>
        <taxon>Polyphaga</taxon>
        <taxon>Cucujiformia</taxon>
        <taxon>Chrysomeloidea</taxon>
        <taxon>Chrysomelidae</taxon>
        <taxon>Galerucinae</taxon>
        <taxon>Alticini</taxon>
        <taxon>Phyllotreta</taxon>
    </lineage>
</organism>
<dbReference type="PRINTS" id="PR00081">
    <property type="entry name" value="GDHRDH"/>
</dbReference>
<evidence type="ECO:0000256" key="7">
    <source>
        <dbReference type="ARBA" id="ARBA00042026"/>
    </source>
</evidence>
<protein>
    <recommendedName>
        <fullName evidence="5">15-hydroxyprostaglandin dehydrogenase [NAD(+)]</fullName>
        <ecNumber evidence="3">1.1.1.141</ecNumber>
        <ecNumber evidence="4">1.1.1.232</ecNumber>
    </recommendedName>
    <alternativeName>
        <fullName evidence="7">Eicosanoid/docosanoid dehydrogenase [NAD(+)]</fullName>
    </alternativeName>
    <alternativeName>
        <fullName evidence="6">Prostaglandin dehydrogenase 1</fullName>
    </alternativeName>
</protein>
<dbReference type="AlphaFoldDB" id="A0A9N9TQH0"/>
<comment type="catalytic activity">
    <reaction evidence="20">
        <text>(15S)-hydroxy-(5Z,8Z,11Z,13E)-eicosatetraenoate + NAD(+) = 15-oxo-(5Z,8Z,11Z,13E)-eicosatetraenoate + NADH + H(+)</text>
        <dbReference type="Rhea" id="RHEA:23260"/>
        <dbReference type="ChEBI" id="CHEBI:15378"/>
        <dbReference type="ChEBI" id="CHEBI:57409"/>
        <dbReference type="ChEBI" id="CHEBI:57410"/>
        <dbReference type="ChEBI" id="CHEBI:57540"/>
        <dbReference type="ChEBI" id="CHEBI:57945"/>
        <dbReference type="EC" id="1.1.1.232"/>
    </reaction>
    <physiologicalReaction direction="left-to-right" evidence="20">
        <dbReference type="Rhea" id="RHEA:23261"/>
    </physiologicalReaction>
</comment>
<dbReference type="Pfam" id="PF00106">
    <property type="entry name" value="adh_short"/>
    <property type="match status" value="1"/>
</dbReference>
<dbReference type="PANTHER" id="PTHR44229">
    <property type="entry name" value="15-HYDROXYPROSTAGLANDIN DEHYDROGENASE [NAD(+)]"/>
    <property type="match status" value="1"/>
</dbReference>
<dbReference type="PROSITE" id="PS00061">
    <property type="entry name" value="ADH_SHORT"/>
    <property type="match status" value="1"/>
</dbReference>
<comment type="catalytic activity">
    <reaction evidence="11">
        <text>14-hydroxy-(4Z,7Z,10Z,12E,16Z,19Z)-docosahexaenoate + NAD(+) = 14-oxo-(4Z,7Z,10Z,12E,16Z,19Z)-docosahexaenoate + NADH + H(+)</text>
        <dbReference type="Rhea" id="RHEA:48952"/>
        <dbReference type="ChEBI" id="CHEBI:15378"/>
        <dbReference type="ChEBI" id="CHEBI:57540"/>
        <dbReference type="ChEBI" id="CHEBI:57945"/>
        <dbReference type="ChEBI" id="CHEBI:90866"/>
        <dbReference type="ChEBI" id="CHEBI:90867"/>
    </reaction>
    <physiologicalReaction direction="left-to-right" evidence="11">
        <dbReference type="Rhea" id="RHEA:48953"/>
    </physiologicalReaction>
</comment>
<dbReference type="EC" id="1.1.1.232" evidence="4"/>
<evidence type="ECO:0000256" key="12">
    <source>
        <dbReference type="ARBA" id="ARBA00048140"/>
    </source>
</evidence>
<keyword evidence="24" id="KW-1185">Reference proteome</keyword>
<evidence type="ECO:0000256" key="22">
    <source>
        <dbReference type="RuleBase" id="RU000363"/>
    </source>
</evidence>
<evidence type="ECO:0000256" key="19">
    <source>
        <dbReference type="ARBA" id="ARBA00048921"/>
    </source>
</evidence>
<dbReference type="EMBL" id="OU900098">
    <property type="protein sequence ID" value="CAG9862639.1"/>
    <property type="molecule type" value="Genomic_DNA"/>
</dbReference>
<evidence type="ECO:0000313" key="24">
    <source>
        <dbReference type="Proteomes" id="UP001153712"/>
    </source>
</evidence>
<dbReference type="GO" id="GO:0016404">
    <property type="term" value="F:15-hydroxyprostaglandin dehydrogenase (NAD+) activity"/>
    <property type="evidence" value="ECO:0007669"/>
    <property type="project" value="UniProtKB-EC"/>
</dbReference>
<evidence type="ECO:0000256" key="16">
    <source>
        <dbReference type="ARBA" id="ARBA00048535"/>
    </source>
</evidence>
<gene>
    <name evidence="23" type="ORF">PHYEVI_LOCUS8946</name>
</gene>
<comment type="function">
    <text evidence="8">Catalyzes the NAD-dependent dehydrogenation (oxidation) of a broad array of hydroxylated polyunsaturated fatty acids (mainly eicosanoids and docosanoids, including prostaglandins, lipoxins and resolvins), yielding their corresponding keto (oxo) metabolites. Decreases the levels of the pro-proliferative prostaglandins such as prostaglandin E2 (whose activity is increased in cancer because of an increase in the expression of cyclooxygenase 2) and generates oxo-fatty acid products that can profoundly influence cell function by abrogating pro-inflammatory cytokine expression. Converts resolvins E1, D1 and D2 to their oxo products, which represents a mode of resolvin inactivation. Resolvin E1 plays important roles during the resolution phase of acute inflammation, while resolvins D1 and D2 have a unique role in obesity-induced adipose inflammation.</text>
</comment>
<dbReference type="InterPro" id="IPR002347">
    <property type="entry name" value="SDR_fam"/>
</dbReference>
<dbReference type="Gene3D" id="3.40.50.720">
    <property type="entry name" value="NAD(P)-binding Rossmann-like Domain"/>
    <property type="match status" value="1"/>
</dbReference>
<evidence type="ECO:0000256" key="6">
    <source>
        <dbReference type="ARBA" id="ARBA00041812"/>
    </source>
</evidence>
<comment type="catalytic activity">
    <reaction evidence="18">
        <text>prostaglandin E2 + NAD(+) = 15-oxoprostaglandin E2 + NADH + H(+)</text>
        <dbReference type="Rhea" id="RHEA:11876"/>
        <dbReference type="ChEBI" id="CHEBI:15378"/>
        <dbReference type="ChEBI" id="CHEBI:57400"/>
        <dbReference type="ChEBI" id="CHEBI:57540"/>
        <dbReference type="ChEBI" id="CHEBI:57945"/>
        <dbReference type="ChEBI" id="CHEBI:606564"/>
        <dbReference type="EC" id="1.1.1.141"/>
    </reaction>
    <physiologicalReaction direction="left-to-right" evidence="18">
        <dbReference type="Rhea" id="RHEA:11877"/>
    </physiologicalReaction>
</comment>
<keyword evidence="2" id="KW-0560">Oxidoreductase</keyword>
<dbReference type="PANTHER" id="PTHR44229:SF4">
    <property type="entry name" value="15-HYDROXYPROSTAGLANDIN DEHYDROGENASE [NAD(+)]"/>
    <property type="match status" value="1"/>
</dbReference>